<dbReference type="Gene3D" id="3.40.50.300">
    <property type="entry name" value="P-loop containing nucleotide triphosphate hydrolases"/>
    <property type="match status" value="1"/>
</dbReference>
<keyword evidence="9" id="KW-0539">Nucleus</keyword>
<keyword evidence="6" id="KW-0238">DNA-binding</keyword>
<dbReference type="GO" id="GO:0140664">
    <property type="term" value="F:ATP-dependent DNA damage sensor activity"/>
    <property type="evidence" value="ECO:0007669"/>
    <property type="project" value="InterPro"/>
</dbReference>
<evidence type="ECO:0000313" key="11">
    <source>
        <dbReference type="Proteomes" id="UP000081671"/>
    </source>
</evidence>
<dbReference type="GO" id="GO:0045003">
    <property type="term" value="P:double-strand break repair via synthesis-dependent strand annealing"/>
    <property type="evidence" value="ECO:0007669"/>
    <property type="project" value="TreeGrafter"/>
</dbReference>
<organism evidence="11 12">
    <name type="scientific">Dipodomys ordii</name>
    <name type="common">Ord's kangaroo rat</name>
    <dbReference type="NCBI Taxonomy" id="10020"/>
    <lineage>
        <taxon>Eukaryota</taxon>
        <taxon>Metazoa</taxon>
        <taxon>Chordata</taxon>
        <taxon>Craniata</taxon>
        <taxon>Vertebrata</taxon>
        <taxon>Euteleostomi</taxon>
        <taxon>Mammalia</taxon>
        <taxon>Eutheria</taxon>
        <taxon>Euarchontoglires</taxon>
        <taxon>Glires</taxon>
        <taxon>Rodentia</taxon>
        <taxon>Castorimorpha</taxon>
        <taxon>Heteromyidae</taxon>
        <taxon>Dipodomyinae</taxon>
        <taxon>Dipodomys</taxon>
    </lineage>
</organism>
<evidence type="ECO:0000256" key="1">
    <source>
        <dbReference type="ARBA" id="ARBA00004123"/>
    </source>
</evidence>
<dbReference type="InterPro" id="IPR020588">
    <property type="entry name" value="RecA_ATP-bd"/>
</dbReference>
<dbReference type="PROSITE" id="PS50162">
    <property type="entry name" value="RECA_2"/>
    <property type="match status" value="1"/>
</dbReference>
<dbReference type="Pfam" id="PF08423">
    <property type="entry name" value="Rad51"/>
    <property type="match status" value="1"/>
</dbReference>
<dbReference type="InParanoid" id="A0A1S3F2I3"/>
<dbReference type="GO" id="GO:0005524">
    <property type="term" value="F:ATP binding"/>
    <property type="evidence" value="ECO:0007669"/>
    <property type="project" value="UniProtKB-KW"/>
</dbReference>
<accession>A0A1S3F2I3</accession>
<dbReference type="CTD" id="7517"/>
<dbReference type="InterPro" id="IPR058766">
    <property type="entry name" value="HHH_XRCC3_RAD51B"/>
</dbReference>
<keyword evidence="5" id="KW-0067">ATP-binding</keyword>
<evidence type="ECO:0000313" key="12">
    <source>
        <dbReference type="RefSeq" id="XP_012870838.1"/>
    </source>
</evidence>
<gene>
    <name evidence="12" type="primary">Xrcc3</name>
</gene>
<dbReference type="PIRSF" id="PIRSF005856">
    <property type="entry name" value="Rad51"/>
    <property type="match status" value="1"/>
</dbReference>
<dbReference type="GO" id="GO:0033065">
    <property type="term" value="C:Rad51C-XRCC3 complex"/>
    <property type="evidence" value="ECO:0007669"/>
    <property type="project" value="TreeGrafter"/>
</dbReference>
<comment type="subcellular location">
    <subcellularLocation>
        <location evidence="1">Nucleus</location>
    </subcellularLocation>
</comment>
<dbReference type="FunCoup" id="A0A1S3F2I3">
    <property type="interactions" value="2451"/>
</dbReference>
<keyword evidence="8" id="KW-0234">DNA repair</keyword>
<reference evidence="12" key="1">
    <citation type="submission" date="2025-08" db="UniProtKB">
        <authorList>
            <consortium name="RefSeq"/>
        </authorList>
    </citation>
    <scope>IDENTIFICATION</scope>
    <source>
        <tissue evidence="12">Kidney</tissue>
    </source>
</reference>
<keyword evidence="3" id="KW-0547">Nucleotide-binding</keyword>
<evidence type="ECO:0000256" key="6">
    <source>
        <dbReference type="ARBA" id="ARBA00023125"/>
    </source>
</evidence>
<keyword evidence="7" id="KW-0233">DNA recombination</keyword>
<comment type="similarity">
    <text evidence="2">Belongs to the RecA family. RAD51 subfamily.</text>
</comment>
<dbReference type="InterPro" id="IPR047348">
    <property type="entry name" value="XRCC3-like_C"/>
</dbReference>
<dbReference type="GO" id="GO:0071140">
    <property type="term" value="P:resolution of mitotic recombination intermediates"/>
    <property type="evidence" value="ECO:0007669"/>
    <property type="project" value="TreeGrafter"/>
</dbReference>
<dbReference type="KEGG" id="dord:105984981"/>
<evidence type="ECO:0000256" key="4">
    <source>
        <dbReference type="ARBA" id="ARBA00022763"/>
    </source>
</evidence>
<dbReference type="GO" id="GO:0090656">
    <property type="term" value="P:t-circle formation"/>
    <property type="evidence" value="ECO:0007669"/>
    <property type="project" value="TreeGrafter"/>
</dbReference>
<dbReference type="OrthoDB" id="1861185at2759"/>
<dbReference type="PANTHER" id="PTHR46487">
    <property type="entry name" value="DNA REPAIR PROTEIN XRCC3"/>
    <property type="match status" value="1"/>
</dbReference>
<dbReference type="GO" id="GO:0000722">
    <property type="term" value="P:telomere maintenance via recombination"/>
    <property type="evidence" value="ECO:0007669"/>
    <property type="project" value="TreeGrafter"/>
</dbReference>
<dbReference type="CDD" id="cd19491">
    <property type="entry name" value="XRCC3"/>
    <property type="match status" value="1"/>
</dbReference>
<dbReference type="InterPro" id="IPR027417">
    <property type="entry name" value="P-loop_NTPase"/>
</dbReference>
<name>A0A1S3F2I3_DIPOR</name>
<evidence type="ECO:0000256" key="3">
    <source>
        <dbReference type="ARBA" id="ARBA00022741"/>
    </source>
</evidence>
<keyword evidence="11" id="KW-1185">Reference proteome</keyword>
<dbReference type="SUPFAM" id="SSF52540">
    <property type="entry name" value="P-loop containing nucleoside triphosphate hydrolases"/>
    <property type="match status" value="1"/>
</dbReference>
<dbReference type="Proteomes" id="UP000081671">
    <property type="component" value="Unplaced"/>
</dbReference>
<dbReference type="InterPro" id="IPR016467">
    <property type="entry name" value="DNA_recomb/repair_RecA-like"/>
</dbReference>
<evidence type="ECO:0000259" key="10">
    <source>
        <dbReference type="PROSITE" id="PS50162"/>
    </source>
</evidence>
<dbReference type="PANTHER" id="PTHR46487:SF1">
    <property type="entry name" value="DNA REPAIR PROTEIN XRCC3"/>
    <property type="match status" value="1"/>
</dbReference>
<dbReference type="AlphaFoldDB" id="A0A1S3F2I3"/>
<dbReference type="GO" id="GO:0000400">
    <property type="term" value="F:four-way junction DNA binding"/>
    <property type="evidence" value="ECO:0007669"/>
    <property type="project" value="TreeGrafter"/>
</dbReference>
<proteinExistence type="inferred from homology"/>
<dbReference type="GeneID" id="105984981"/>
<dbReference type="RefSeq" id="XP_012870838.1">
    <property type="nucleotide sequence ID" value="XM_013015384.1"/>
</dbReference>
<protein>
    <submittedName>
        <fullName evidence="12">DNA repair protein XRCC3 isoform X1</fullName>
    </submittedName>
</protein>
<sequence length="391" mass="42294">MDLDQLDLNPRIIAAVKRAKLKSVKEVLHFSGPDLQRLTGLSSPDVQHLLTAASLWLRGPHTLTALHLVQQKERFPVQHQRLSLGCPVLDRVLGGGLPLGGITELAGCSSAGKTQLALQLSLAVQFPQQHGGLEAGAVYICTEDVFPSKRLQQLIAQQQRLRMDVPSEVVQKIKFSNHIFIEHAADVDTLLECVRKKVPVLLSRGMARLVVIDSVAAPFRCEFDKEGPALRARHLQSLGAELRRLSSAFQAPVLCINQVGEAAVCPDAQDDGEGLRRGLQGALVMIWKTRGPSTTAAPIGLFQVTEAVEEQGLLPCLPGPWDPRLSPALGIAWANQLLMRLMADRVRAQEAVPGLPGGLTRTLRVLFAPHLPPSSCSYTVGCEGVRGAMPS</sequence>
<dbReference type="Pfam" id="PF26169">
    <property type="entry name" value="HHH_XRCC3_RpoA"/>
    <property type="match status" value="1"/>
</dbReference>
<evidence type="ECO:0000256" key="5">
    <source>
        <dbReference type="ARBA" id="ARBA00022840"/>
    </source>
</evidence>
<evidence type="ECO:0000256" key="7">
    <source>
        <dbReference type="ARBA" id="ARBA00023172"/>
    </source>
</evidence>
<feature type="domain" description="RecA family profile 1" evidence="10">
    <location>
        <begin position="78"/>
        <end position="259"/>
    </location>
</feature>
<dbReference type="GO" id="GO:0005657">
    <property type="term" value="C:replication fork"/>
    <property type="evidence" value="ECO:0007669"/>
    <property type="project" value="TreeGrafter"/>
</dbReference>
<evidence type="ECO:0000256" key="9">
    <source>
        <dbReference type="ARBA" id="ARBA00023242"/>
    </source>
</evidence>
<evidence type="ECO:0000256" key="2">
    <source>
        <dbReference type="ARBA" id="ARBA00007095"/>
    </source>
</evidence>
<evidence type="ECO:0000256" key="8">
    <source>
        <dbReference type="ARBA" id="ARBA00023204"/>
    </source>
</evidence>
<dbReference type="InterPro" id="IPR013632">
    <property type="entry name" value="Rad51_C"/>
</dbReference>
<keyword evidence="4" id="KW-0227">DNA damage</keyword>